<evidence type="ECO:0000313" key="2">
    <source>
        <dbReference type="Proteomes" id="UP001283361"/>
    </source>
</evidence>
<dbReference type="Proteomes" id="UP001283361">
    <property type="component" value="Unassembled WGS sequence"/>
</dbReference>
<protein>
    <submittedName>
        <fullName evidence="1">Uncharacterized protein</fullName>
    </submittedName>
</protein>
<dbReference type="EMBL" id="JAWDGP010005041">
    <property type="protein sequence ID" value="KAK3760195.1"/>
    <property type="molecule type" value="Genomic_DNA"/>
</dbReference>
<sequence length="180" mass="19651">MVGGRGPDGGLSEILCLSPWAGTSRSPVPVCSSLLQARTEWCTCETAREAVHARQGEPFVGGQACALFGRSDTRGRISQAGNQRSRSGVWDDHSSASVWLQHAAHGFQLRDVEIRDVGKTNVSRSNEKQLWARIECMLREQMFGLDILTAVREGFVVSPSPCLTSPLIFPLLHAFLCISL</sequence>
<gene>
    <name evidence="1" type="ORF">RRG08_010236</name>
</gene>
<keyword evidence="2" id="KW-1185">Reference proteome</keyword>
<organism evidence="1 2">
    <name type="scientific">Elysia crispata</name>
    <name type="common">lettuce slug</name>
    <dbReference type="NCBI Taxonomy" id="231223"/>
    <lineage>
        <taxon>Eukaryota</taxon>
        <taxon>Metazoa</taxon>
        <taxon>Spiralia</taxon>
        <taxon>Lophotrochozoa</taxon>
        <taxon>Mollusca</taxon>
        <taxon>Gastropoda</taxon>
        <taxon>Heterobranchia</taxon>
        <taxon>Euthyneura</taxon>
        <taxon>Panpulmonata</taxon>
        <taxon>Sacoglossa</taxon>
        <taxon>Placobranchoidea</taxon>
        <taxon>Plakobranchidae</taxon>
        <taxon>Elysia</taxon>
    </lineage>
</organism>
<accession>A0AAE0Z090</accession>
<proteinExistence type="predicted"/>
<evidence type="ECO:0000313" key="1">
    <source>
        <dbReference type="EMBL" id="KAK3760195.1"/>
    </source>
</evidence>
<name>A0AAE0Z090_9GAST</name>
<comment type="caution">
    <text evidence="1">The sequence shown here is derived from an EMBL/GenBank/DDBJ whole genome shotgun (WGS) entry which is preliminary data.</text>
</comment>
<reference evidence="1" key="1">
    <citation type="journal article" date="2023" name="G3 (Bethesda)">
        <title>A reference genome for the long-term kleptoplast-retaining sea slug Elysia crispata morphotype clarki.</title>
        <authorList>
            <person name="Eastman K.E."/>
            <person name="Pendleton A.L."/>
            <person name="Shaikh M.A."/>
            <person name="Suttiyut T."/>
            <person name="Ogas R."/>
            <person name="Tomko P."/>
            <person name="Gavelis G."/>
            <person name="Widhalm J.R."/>
            <person name="Wisecaver J.H."/>
        </authorList>
    </citation>
    <scope>NUCLEOTIDE SEQUENCE</scope>
    <source>
        <strain evidence="1">ECLA1</strain>
    </source>
</reference>
<dbReference type="AlphaFoldDB" id="A0AAE0Z090"/>